<dbReference type="PANTHER" id="PTHR45644:SF39">
    <property type="entry name" value="AAA-TYPE ATPASE FAMILY PROTEIN-RELATED"/>
    <property type="match status" value="1"/>
</dbReference>
<dbReference type="EMBL" id="AYRZ02000009">
    <property type="protein sequence ID" value="PHT72668.1"/>
    <property type="molecule type" value="Genomic_DNA"/>
</dbReference>
<dbReference type="Gene3D" id="3.40.50.300">
    <property type="entry name" value="P-loop containing nucleotide triphosphate hydrolases"/>
    <property type="match status" value="1"/>
</dbReference>
<sequence length="203" mass="22504">MQAKAVSTEAEANLINISMSSIGLKQWSGEGEKCIKVVFSLASKIAPSIIFVLMVNLPDAPNKSKVLKVILAKEDLAQDIDLESFASMIDGYSRSDLKVSSLFLISMQPLYIDPLEISTSADLWPLNMDDFRNSNQQEKLTPKVENVCVFQKLPMVMPSVDIPHSALRKTKRISPTKVTFDEPDLLYNANGRSSGDSYSSYNH</sequence>
<gene>
    <name evidence="4" type="ORF">T459_23453</name>
</gene>
<organism evidence="4 5">
    <name type="scientific">Capsicum annuum</name>
    <name type="common">Capsicum pepper</name>
    <dbReference type="NCBI Taxonomy" id="4072"/>
    <lineage>
        <taxon>Eukaryota</taxon>
        <taxon>Viridiplantae</taxon>
        <taxon>Streptophyta</taxon>
        <taxon>Embryophyta</taxon>
        <taxon>Tracheophyta</taxon>
        <taxon>Spermatophyta</taxon>
        <taxon>Magnoliopsida</taxon>
        <taxon>eudicotyledons</taxon>
        <taxon>Gunneridae</taxon>
        <taxon>Pentapetalae</taxon>
        <taxon>asterids</taxon>
        <taxon>lamiids</taxon>
        <taxon>Solanales</taxon>
        <taxon>Solanaceae</taxon>
        <taxon>Solanoideae</taxon>
        <taxon>Capsiceae</taxon>
        <taxon>Capsicum</taxon>
    </lineage>
</organism>
<dbReference type="Pfam" id="PF00004">
    <property type="entry name" value="AAA"/>
    <property type="match status" value="1"/>
</dbReference>
<dbReference type="GO" id="GO:0016887">
    <property type="term" value="F:ATP hydrolysis activity"/>
    <property type="evidence" value="ECO:0007669"/>
    <property type="project" value="InterPro"/>
</dbReference>
<evidence type="ECO:0000313" key="5">
    <source>
        <dbReference type="Proteomes" id="UP000222542"/>
    </source>
</evidence>
<dbReference type="STRING" id="4072.A0A2G2YSD0"/>
<accession>A0A2G2YSD0</accession>
<dbReference type="GO" id="GO:0005741">
    <property type="term" value="C:mitochondrial outer membrane"/>
    <property type="evidence" value="ECO:0000318"/>
    <property type="project" value="GO_Central"/>
</dbReference>
<comment type="caution">
    <text evidence="4">The sequence shown here is derived from an EMBL/GenBank/DDBJ whole genome shotgun (WGS) entry which is preliminary data.</text>
</comment>
<dbReference type="GO" id="GO:0005524">
    <property type="term" value="F:ATP binding"/>
    <property type="evidence" value="ECO:0007669"/>
    <property type="project" value="UniProtKB-KW"/>
</dbReference>
<dbReference type="InterPro" id="IPR051701">
    <property type="entry name" value="Mito_OM_Translocase_MSP1"/>
</dbReference>
<dbReference type="Gramene" id="PHT72668">
    <property type="protein sequence ID" value="PHT72668"/>
    <property type="gene ID" value="T459_23453"/>
</dbReference>
<reference evidence="4 5" key="1">
    <citation type="journal article" date="2014" name="Nat. Genet.">
        <title>Genome sequence of the hot pepper provides insights into the evolution of pungency in Capsicum species.</title>
        <authorList>
            <person name="Kim S."/>
            <person name="Park M."/>
            <person name="Yeom S.I."/>
            <person name="Kim Y.M."/>
            <person name="Lee J.M."/>
            <person name="Lee H.A."/>
            <person name="Seo E."/>
            <person name="Choi J."/>
            <person name="Cheong K."/>
            <person name="Kim K.T."/>
            <person name="Jung K."/>
            <person name="Lee G.W."/>
            <person name="Oh S.K."/>
            <person name="Bae C."/>
            <person name="Kim S.B."/>
            <person name="Lee H.Y."/>
            <person name="Kim S.Y."/>
            <person name="Kim M.S."/>
            <person name="Kang B.C."/>
            <person name="Jo Y.D."/>
            <person name="Yang H.B."/>
            <person name="Jeong H.J."/>
            <person name="Kang W.H."/>
            <person name="Kwon J.K."/>
            <person name="Shin C."/>
            <person name="Lim J.Y."/>
            <person name="Park J.H."/>
            <person name="Huh J.H."/>
            <person name="Kim J.S."/>
            <person name="Kim B.D."/>
            <person name="Cohen O."/>
            <person name="Paran I."/>
            <person name="Suh M.C."/>
            <person name="Lee S.B."/>
            <person name="Kim Y.K."/>
            <person name="Shin Y."/>
            <person name="Noh S.J."/>
            <person name="Park J."/>
            <person name="Seo Y.S."/>
            <person name="Kwon S.Y."/>
            <person name="Kim H.A."/>
            <person name="Park J.M."/>
            <person name="Kim H.J."/>
            <person name="Choi S.B."/>
            <person name="Bosland P.W."/>
            <person name="Reeves G."/>
            <person name="Jo S.H."/>
            <person name="Lee B.W."/>
            <person name="Cho H.T."/>
            <person name="Choi H.S."/>
            <person name="Lee M.S."/>
            <person name="Yu Y."/>
            <person name="Do Choi Y."/>
            <person name="Park B.S."/>
            <person name="van Deynze A."/>
            <person name="Ashrafi H."/>
            <person name="Hill T."/>
            <person name="Kim W.T."/>
            <person name="Pai H.S."/>
            <person name="Ahn H.K."/>
            <person name="Yeam I."/>
            <person name="Giovannoni J.J."/>
            <person name="Rose J.K."/>
            <person name="Sorensen I."/>
            <person name="Lee S.J."/>
            <person name="Kim R.W."/>
            <person name="Choi I.Y."/>
            <person name="Choi B.S."/>
            <person name="Lim J.S."/>
            <person name="Lee Y.H."/>
            <person name="Choi D."/>
        </authorList>
    </citation>
    <scope>NUCLEOTIDE SEQUENCE [LARGE SCALE GENOMIC DNA]</scope>
    <source>
        <strain evidence="5">cv. CM334</strain>
    </source>
</reference>
<name>A0A2G2YSD0_CAPAN</name>
<evidence type="ECO:0000259" key="3">
    <source>
        <dbReference type="Pfam" id="PF00004"/>
    </source>
</evidence>
<keyword evidence="5" id="KW-1185">Reference proteome</keyword>
<dbReference type="Proteomes" id="UP000222542">
    <property type="component" value="Unassembled WGS sequence"/>
</dbReference>
<dbReference type="AlphaFoldDB" id="A0A2G2YSD0"/>
<dbReference type="InterPro" id="IPR003959">
    <property type="entry name" value="ATPase_AAA_core"/>
</dbReference>
<evidence type="ECO:0000256" key="2">
    <source>
        <dbReference type="ARBA" id="ARBA00022840"/>
    </source>
</evidence>
<dbReference type="Gene3D" id="1.10.8.60">
    <property type="match status" value="1"/>
</dbReference>
<dbReference type="PANTHER" id="PTHR45644">
    <property type="entry name" value="AAA ATPASE, PUTATIVE (AFU_ORTHOLOGUE AFUA_2G12920)-RELATED-RELATED"/>
    <property type="match status" value="1"/>
</dbReference>
<proteinExistence type="predicted"/>
<keyword evidence="2" id="KW-0067">ATP-binding</keyword>
<evidence type="ECO:0000313" key="4">
    <source>
        <dbReference type="EMBL" id="PHT72668.1"/>
    </source>
</evidence>
<reference evidence="4 5" key="2">
    <citation type="journal article" date="2017" name="Genome Biol.">
        <title>New reference genome sequences of hot pepper reveal the massive evolution of plant disease-resistance genes by retroduplication.</title>
        <authorList>
            <person name="Kim S."/>
            <person name="Park J."/>
            <person name="Yeom S.I."/>
            <person name="Kim Y.M."/>
            <person name="Seo E."/>
            <person name="Kim K.T."/>
            <person name="Kim M.S."/>
            <person name="Lee J.M."/>
            <person name="Cheong K."/>
            <person name="Shin H.S."/>
            <person name="Kim S.B."/>
            <person name="Han K."/>
            <person name="Lee J."/>
            <person name="Park M."/>
            <person name="Lee H.A."/>
            <person name="Lee H.Y."/>
            <person name="Lee Y."/>
            <person name="Oh S."/>
            <person name="Lee J.H."/>
            <person name="Choi E."/>
            <person name="Choi E."/>
            <person name="Lee S.E."/>
            <person name="Jeon J."/>
            <person name="Kim H."/>
            <person name="Choi G."/>
            <person name="Song H."/>
            <person name="Lee J."/>
            <person name="Lee S.C."/>
            <person name="Kwon J.K."/>
            <person name="Lee H.Y."/>
            <person name="Koo N."/>
            <person name="Hong Y."/>
            <person name="Kim R.W."/>
            <person name="Kang W.H."/>
            <person name="Huh J.H."/>
            <person name="Kang B.C."/>
            <person name="Yang T.J."/>
            <person name="Lee Y.H."/>
            <person name="Bennetzen J.L."/>
            <person name="Choi D."/>
        </authorList>
    </citation>
    <scope>NUCLEOTIDE SEQUENCE [LARGE SCALE GENOMIC DNA]</scope>
    <source>
        <strain evidence="5">cv. CM334</strain>
    </source>
</reference>
<evidence type="ECO:0000256" key="1">
    <source>
        <dbReference type="ARBA" id="ARBA00022741"/>
    </source>
</evidence>
<protein>
    <recommendedName>
        <fullName evidence="3">ATPase AAA-type core domain-containing protein</fullName>
    </recommendedName>
</protein>
<keyword evidence="1" id="KW-0547">Nucleotide-binding</keyword>
<feature type="domain" description="ATPase AAA-type core" evidence="3">
    <location>
        <begin position="2"/>
        <end position="52"/>
    </location>
</feature>
<dbReference type="InterPro" id="IPR027417">
    <property type="entry name" value="P-loop_NTPase"/>
</dbReference>